<dbReference type="InterPro" id="IPR053164">
    <property type="entry name" value="IS1016-like_transposase"/>
</dbReference>
<dbReference type="OrthoDB" id="8061556at2759"/>
<feature type="domain" description="ISXO2-like transposase" evidence="1">
    <location>
        <begin position="59"/>
        <end position="149"/>
    </location>
</feature>
<comment type="caution">
    <text evidence="2">The sequence shown here is derived from an EMBL/GenBank/DDBJ whole genome shotgun (WGS) entry which is preliminary data.</text>
</comment>
<organism evidence="2 3">
    <name type="scientific">Thelohanellus kitauei</name>
    <name type="common">Myxosporean</name>
    <dbReference type="NCBI Taxonomy" id="669202"/>
    <lineage>
        <taxon>Eukaryota</taxon>
        <taxon>Metazoa</taxon>
        <taxon>Cnidaria</taxon>
        <taxon>Myxozoa</taxon>
        <taxon>Myxosporea</taxon>
        <taxon>Bivalvulida</taxon>
        <taxon>Platysporina</taxon>
        <taxon>Myxobolidae</taxon>
        <taxon>Thelohanellus</taxon>
    </lineage>
</organism>
<evidence type="ECO:0000313" key="3">
    <source>
        <dbReference type="Proteomes" id="UP000031668"/>
    </source>
</evidence>
<gene>
    <name evidence="2" type="ORF">RF11_06895</name>
</gene>
<evidence type="ECO:0000259" key="1">
    <source>
        <dbReference type="Pfam" id="PF12762"/>
    </source>
</evidence>
<sequence>MPYIIIQIDECLLRGKRLYHRGRILTGDQNILGEDMLEWHALNAENHVEMNPQRTGGIRITGPCIFGMVECHKQPDGSYKSEEVRLFKVERRTSAILLPIIRQHVAPGTVVWSDEWASYSRIGQYADGLVHESVNHSVELNSTSGVHTQNI</sequence>
<dbReference type="Proteomes" id="UP000031668">
    <property type="component" value="Unassembled WGS sequence"/>
</dbReference>
<dbReference type="Pfam" id="PF12762">
    <property type="entry name" value="DDE_Tnp_IS1595"/>
    <property type="match status" value="1"/>
</dbReference>
<dbReference type="InterPro" id="IPR024445">
    <property type="entry name" value="Tnp_ISXO2-like"/>
</dbReference>
<dbReference type="PANTHER" id="PTHR47163:SF3">
    <property type="entry name" value="PROTEIN CBG18017"/>
    <property type="match status" value="1"/>
</dbReference>
<keyword evidence="3" id="KW-1185">Reference proteome</keyword>
<reference evidence="2 3" key="1">
    <citation type="journal article" date="2014" name="Genome Biol. Evol.">
        <title>The genome of the myxosporean Thelohanellus kitauei shows adaptations to nutrient acquisition within its fish host.</title>
        <authorList>
            <person name="Yang Y."/>
            <person name="Xiong J."/>
            <person name="Zhou Z."/>
            <person name="Huo F."/>
            <person name="Miao W."/>
            <person name="Ran C."/>
            <person name="Liu Y."/>
            <person name="Zhang J."/>
            <person name="Feng J."/>
            <person name="Wang M."/>
            <person name="Wang M."/>
            <person name="Wang L."/>
            <person name="Yao B."/>
        </authorList>
    </citation>
    <scope>NUCLEOTIDE SEQUENCE [LARGE SCALE GENOMIC DNA]</scope>
    <source>
        <strain evidence="2">Wuqing</strain>
    </source>
</reference>
<protein>
    <recommendedName>
        <fullName evidence="1">ISXO2-like transposase domain-containing protein</fullName>
    </recommendedName>
</protein>
<dbReference type="AlphaFoldDB" id="A0A0C2MJ28"/>
<dbReference type="EMBL" id="JWZT01005303">
    <property type="protein sequence ID" value="KII61621.1"/>
    <property type="molecule type" value="Genomic_DNA"/>
</dbReference>
<name>A0A0C2MJ28_THEKT</name>
<proteinExistence type="predicted"/>
<evidence type="ECO:0000313" key="2">
    <source>
        <dbReference type="EMBL" id="KII61621.1"/>
    </source>
</evidence>
<dbReference type="PANTHER" id="PTHR47163">
    <property type="entry name" value="DDE_TNP_IS1595 DOMAIN-CONTAINING PROTEIN"/>
    <property type="match status" value="1"/>
</dbReference>
<accession>A0A0C2MJ28</accession>